<feature type="domain" description="SRCR" evidence="9">
    <location>
        <begin position="693"/>
        <end position="797"/>
    </location>
</feature>
<keyword evidence="7" id="KW-1133">Transmembrane helix</keyword>
<feature type="disulfide bond" evidence="6">
    <location>
        <begin position="55"/>
        <end position="119"/>
    </location>
</feature>
<feature type="domain" description="SRCR" evidence="9">
    <location>
        <begin position="28"/>
        <end position="130"/>
    </location>
</feature>
<keyword evidence="7" id="KW-0812">Transmembrane</keyword>
<dbReference type="PROSITE" id="PS50853">
    <property type="entry name" value="FN3"/>
    <property type="match status" value="1"/>
</dbReference>
<feature type="domain" description="SRCR" evidence="9">
    <location>
        <begin position="477"/>
        <end position="580"/>
    </location>
</feature>
<dbReference type="PANTHER" id="PTHR19331">
    <property type="entry name" value="SCAVENGER RECEPTOR DOMAIN-CONTAINING"/>
    <property type="match status" value="1"/>
</dbReference>
<dbReference type="Pfam" id="PF00041">
    <property type="entry name" value="fn3"/>
    <property type="match status" value="1"/>
</dbReference>
<keyword evidence="2" id="KW-0677">Repeat</keyword>
<feature type="disulfide bond" evidence="6">
    <location>
        <begin position="547"/>
        <end position="557"/>
    </location>
</feature>
<dbReference type="FunFam" id="3.10.250.10:FF:000001">
    <property type="entry name" value="Lysyl oxidase 4 isoform X1"/>
    <property type="match status" value="1"/>
</dbReference>
<feature type="transmembrane region" description="Helical" evidence="7">
    <location>
        <begin position="1478"/>
        <end position="1508"/>
    </location>
</feature>
<feature type="disulfide bond" evidence="6">
    <location>
        <begin position="101"/>
        <end position="111"/>
    </location>
</feature>
<feature type="disulfide bond" evidence="6">
    <location>
        <begin position="845"/>
        <end position="906"/>
    </location>
</feature>
<dbReference type="PROSITE" id="PS50958">
    <property type="entry name" value="SMB_2"/>
    <property type="match status" value="2"/>
</dbReference>
<dbReference type="InterPro" id="IPR001190">
    <property type="entry name" value="SRCR"/>
</dbReference>
<dbReference type="GO" id="GO:0016020">
    <property type="term" value="C:membrane"/>
    <property type="evidence" value="ECO:0007669"/>
    <property type="project" value="InterPro"/>
</dbReference>
<feature type="domain" description="SRCR" evidence="9">
    <location>
        <begin position="310"/>
        <end position="419"/>
    </location>
</feature>
<dbReference type="InterPro" id="IPR036116">
    <property type="entry name" value="FN3_sf"/>
</dbReference>
<feature type="disulfide bond" evidence="6">
    <location>
        <begin position="735"/>
        <end position="796"/>
    </location>
</feature>
<feature type="disulfide bond" evidence="6">
    <location>
        <begin position="662"/>
        <end position="672"/>
    </location>
</feature>
<keyword evidence="4" id="KW-0675">Receptor</keyword>
<dbReference type="GeneID" id="100637845"/>
<organism evidence="12 13">
    <name type="scientific">Amphimedon queenslandica</name>
    <name type="common">Sponge</name>
    <dbReference type="NCBI Taxonomy" id="400682"/>
    <lineage>
        <taxon>Eukaryota</taxon>
        <taxon>Metazoa</taxon>
        <taxon>Porifera</taxon>
        <taxon>Demospongiae</taxon>
        <taxon>Heteroscleromorpha</taxon>
        <taxon>Haplosclerida</taxon>
        <taxon>Niphatidae</taxon>
        <taxon>Amphimedon</taxon>
    </lineage>
</organism>
<dbReference type="SUPFAM" id="SSF49265">
    <property type="entry name" value="Fibronectin type III"/>
    <property type="match status" value="1"/>
</dbReference>
<feature type="disulfide bond" evidence="6">
    <location>
        <begin position="274"/>
        <end position="284"/>
    </location>
</feature>
<dbReference type="Gene3D" id="2.60.40.10">
    <property type="entry name" value="Immunoglobulins"/>
    <property type="match status" value="2"/>
</dbReference>
<evidence type="ECO:0000256" key="8">
    <source>
        <dbReference type="SAM" id="SignalP"/>
    </source>
</evidence>
<sequence length="1542" mass="167626">MLFIIAISVIISLQLGATYSNGCSEGSVRLVGPDVNVTRYGRLEICSSGLWHSVCADGSFCSLTAKVICRQLGLSTTGAQAYGLALFGEGNGTVGYQDVSCTGNELNITQCNYTTPSTCSHEFDGGVLCNPQAICLDVGGFSSCCDTYHCYISYPYNCWCDELCHSMDDCCPGVEFTCPHPNSVPSNHSELGGNAVCTSVGDVKFDDGNETAGRIAVCDTDHYWKTVCSTGFTVNEATVVCKSLGLSVSKVTPLYNNNEYGQGLEDVYSKTVSCYGNESQLLDCKGYKSCCGHQYDIGVSCESSCTSGTIRLVGGPTDREGRVEVCHNGRWGTICDKEWDIYDAYVICRTMGLPWRGAQAFTGGYTSSVYGSGTTGQVIWIEDIECTGEENQLNECVSEDQYGDKGNCQHSNDVSMICAPGPCALAGYNETCCDPSTGASCQGVNPNTVCHCSLDCEDHNDCCIDADLICQCHNYDLRLVGGTVPNEGRVEMCYEGEWGTICDDYWGNRDAQVVCRQLGYLSTGARAFSYAYFGQGTGSIYLDNVYCNGQESKLIDCPRGYKNIGDHNCVHYEDASVRCHVAPECTSPDIRLANGENSFEGELQICHNGAWSKACIIDNYLYVSKNALVACRTIFGSTKVSTFYFSYSWWSSGSPGVGSIRCNGYESNLANCFDDYNTYKNCPNAVLTCYPQWRYAGQPMLIPGPQYGRLLVSVDDTWGTVCKDLFDVNDARVVCIELGLPASSPRVYRDGQFGAGRGQIHYNYVQCNGSETHLNNCTKTTIGIYCSHYDDVGVGCEESCTNGTVRLIEGGAPNEGRVEICANEMWGTICDTEGSWGAEEATVICRQLGLPHTAAQPAAYNEFGPGADPFQYTKVQCTGSEESIELCDKYEATLCSTHNQDVGVKCIGACTTGSVSLVDGNNVTNGRLQVCLGGHWGTVCDNRFNELDAMIVCKQLGYPHEGAEVREGGFYGGGTEYGIALTSLSCQGNEQSITDCVFGTGSDVNCNHDNDVGVVCQDTCTNGDIRLADKEGENGGRIEVCYNKKWGTICHKGWTTEDARVACYQLGYDPTYVRTFSGNKFGPGIGPVQFKDINCTGNETDLKYCSVDIGTSDCSHNEDSGLRCDGNKLVNDTRIGYMPNPLPSPGYITNSSISVLNNTAVEIHWNKPHNGQSVPVQYNITIGSRTVSVIGSEYSVIINNLSPGVLYSYQVVVSNIFGPGLPQTSNHFFTAELAPVGAVTIQSVEWVNDYTVQLVWSPLALTEARGFISNYNINISSYVNGTCGIEPVATDSAPANNNDTNSNINHTIATRGGVMVPSLIYCVTITANNSIGTGPNSSPFIINITSFEKIQLIINLLNTDTCDSWSESNKFIKIHDIINAVTMAIQERCYDCQFSSEYINNGRFTCTREEGVVLFSANLYSTSTSRYLQLMEEWLSAGNATLNVNGQIFKMDTTCNDERQFGFNGQFCIINNDDNNNLIISISSGAGGTVLIIIILISVFVTSGYCFYKKKRLLPHKSNRLDINMKKIEEKDDDDIKITTLY</sequence>
<dbReference type="InterPro" id="IPR036772">
    <property type="entry name" value="SRCR-like_dom_sf"/>
</dbReference>
<dbReference type="Proteomes" id="UP000007879">
    <property type="component" value="Unassembled WGS sequence"/>
</dbReference>
<comment type="caution">
    <text evidence="6">Lacks conserved residue(s) required for the propagation of feature annotation.</text>
</comment>
<feature type="disulfide bond" evidence="6">
    <location>
        <begin position="1050"/>
        <end position="1114"/>
    </location>
</feature>
<dbReference type="InterPro" id="IPR003961">
    <property type="entry name" value="FN3_dom"/>
</dbReference>
<dbReference type="PROSITE" id="PS50287">
    <property type="entry name" value="SRCR_2"/>
    <property type="match status" value="9"/>
</dbReference>
<dbReference type="SUPFAM" id="SSF56487">
    <property type="entry name" value="SRCR-like"/>
    <property type="match status" value="9"/>
</dbReference>
<reference evidence="13" key="1">
    <citation type="journal article" date="2010" name="Nature">
        <title>The Amphimedon queenslandica genome and the evolution of animal complexity.</title>
        <authorList>
            <person name="Srivastava M."/>
            <person name="Simakov O."/>
            <person name="Chapman J."/>
            <person name="Fahey B."/>
            <person name="Gauthier M.E."/>
            <person name="Mitros T."/>
            <person name="Richards G.S."/>
            <person name="Conaco C."/>
            <person name="Dacre M."/>
            <person name="Hellsten U."/>
            <person name="Larroux C."/>
            <person name="Putnam N.H."/>
            <person name="Stanke M."/>
            <person name="Adamska M."/>
            <person name="Darling A."/>
            <person name="Degnan S.M."/>
            <person name="Oakley T.H."/>
            <person name="Plachetzki D.C."/>
            <person name="Zhai Y."/>
            <person name="Adamski M."/>
            <person name="Calcino A."/>
            <person name="Cummins S.F."/>
            <person name="Goodstein D.M."/>
            <person name="Harris C."/>
            <person name="Jackson D.J."/>
            <person name="Leys S.P."/>
            <person name="Shu S."/>
            <person name="Woodcroft B.J."/>
            <person name="Vervoort M."/>
            <person name="Kosik K.S."/>
            <person name="Manning G."/>
            <person name="Degnan B.M."/>
            <person name="Rokhsar D.S."/>
        </authorList>
    </citation>
    <scope>NUCLEOTIDE SEQUENCE [LARGE SCALE GENOMIC DNA]</scope>
</reference>
<feature type="disulfide bond" evidence="6">
    <location>
        <begin position="877"/>
        <end position="887"/>
    </location>
</feature>
<feature type="domain" description="Fibronectin type-III" evidence="10">
    <location>
        <begin position="1144"/>
        <end position="1233"/>
    </location>
</feature>
<dbReference type="SMART" id="SM00202">
    <property type="entry name" value="SR"/>
    <property type="match status" value="9"/>
</dbReference>
<feature type="disulfide bond" evidence="6">
    <location>
        <begin position="1063"/>
        <end position="1124"/>
    </location>
</feature>
<dbReference type="FunFam" id="3.10.250.10:FF:000007">
    <property type="entry name" value="Soluble scavenger receptor cysteine-rich domain-containing protein SSC5D"/>
    <property type="match status" value="4"/>
</dbReference>
<evidence type="ECO:0008006" key="14">
    <source>
        <dbReference type="Google" id="ProtNLM"/>
    </source>
</evidence>
<feature type="disulfide bond" evidence="6">
    <location>
        <begin position="1095"/>
        <end position="1105"/>
    </location>
</feature>
<evidence type="ECO:0000256" key="4">
    <source>
        <dbReference type="ARBA" id="ARBA00023170"/>
    </source>
</evidence>
<accession>A0AAN0JFF9</accession>
<keyword evidence="7" id="KW-0472">Membrane</keyword>
<evidence type="ECO:0000259" key="9">
    <source>
        <dbReference type="PROSITE" id="PS50287"/>
    </source>
</evidence>
<feature type="domain" description="SRCR" evidence="9">
    <location>
        <begin position="1025"/>
        <end position="1125"/>
    </location>
</feature>
<evidence type="ECO:0000256" key="6">
    <source>
        <dbReference type="PROSITE-ProRule" id="PRU00196"/>
    </source>
</evidence>
<keyword evidence="13" id="KW-1185">Reference proteome</keyword>
<dbReference type="Gene3D" id="3.10.250.10">
    <property type="entry name" value="SRCR-like domain"/>
    <property type="match status" value="9"/>
</dbReference>
<evidence type="ECO:0000259" key="10">
    <source>
        <dbReference type="PROSITE" id="PS50853"/>
    </source>
</evidence>
<keyword evidence="5" id="KW-0325">Glycoprotein</keyword>
<dbReference type="EnsemblMetazoa" id="XM_019999814.1">
    <property type="protein sequence ID" value="XP_019855373.1"/>
    <property type="gene ID" value="LOC100637845"/>
</dbReference>
<feature type="chain" id="PRO_5042930337" description="Deleted in malignant brain tumors 1 protein" evidence="8">
    <location>
        <begin position="21"/>
        <end position="1542"/>
    </location>
</feature>
<evidence type="ECO:0000256" key="2">
    <source>
        <dbReference type="ARBA" id="ARBA00022737"/>
    </source>
</evidence>
<feature type="disulfide bond" evidence="6">
    <location>
        <begin position="767"/>
        <end position="777"/>
    </location>
</feature>
<feature type="domain" description="SRCR" evidence="9">
    <location>
        <begin position="805"/>
        <end position="907"/>
    </location>
</feature>
<feature type="disulfide bond" evidence="6">
    <location>
        <begin position="386"/>
        <end position="396"/>
    </location>
</feature>
<dbReference type="RefSeq" id="XP_019855373.1">
    <property type="nucleotide sequence ID" value="XM_019999814.1"/>
</dbReference>
<reference evidence="12" key="2">
    <citation type="submission" date="2024-06" db="UniProtKB">
        <authorList>
            <consortium name="EnsemblMetazoa"/>
        </authorList>
    </citation>
    <scope>IDENTIFICATION</scope>
</reference>
<dbReference type="KEGG" id="aqu:100637845"/>
<evidence type="ECO:0000256" key="5">
    <source>
        <dbReference type="ARBA" id="ARBA00023180"/>
    </source>
</evidence>
<keyword evidence="3 6" id="KW-1015">Disulfide bond</keyword>
<dbReference type="FunFam" id="3.10.250.10:FF:000006">
    <property type="entry name" value="neurotrypsin isoform X2"/>
    <property type="match status" value="1"/>
</dbReference>
<dbReference type="CDD" id="cd00063">
    <property type="entry name" value="FN3"/>
    <property type="match status" value="1"/>
</dbReference>
<dbReference type="InterPro" id="IPR013783">
    <property type="entry name" value="Ig-like_fold"/>
</dbReference>
<dbReference type="InterPro" id="IPR001212">
    <property type="entry name" value="Somatomedin_B_dom"/>
</dbReference>
<evidence type="ECO:0000313" key="13">
    <source>
        <dbReference type="Proteomes" id="UP000007879"/>
    </source>
</evidence>
<dbReference type="Pfam" id="PF00530">
    <property type="entry name" value="SRCR"/>
    <property type="match status" value="9"/>
</dbReference>
<evidence type="ECO:0000256" key="7">
    <source>
        <dbReference type="SAM" id="Phobius"/>
    </source>
</evidence>
<evidence type="ECO:0000313" key="12">
    <source>
        <dbReference type="EnsemblMetazoa" id="XP_019855373.1"/>
    </source>
</evidence>
<proteinExistence type="predicted"/>
<feature type="domain" description="SRCR" evidence="9">
    <location>
        <begin position="915"/>
        <end position="1017"/>
    </location>
</feature>
<evidence type="ECO:0000259" key="11">
    <source>
        <dbReference type="PROSITE" id="PS50958"/>
    </source>
</evidence>
<dbReference type="PRINTS" id="PR00258">
    <property type="entry name" value="SPERACTRCPTR"/>
</dbReference>
<feature type="disulfide bond" evidence="6">
    <location>
        <begin position="722"/>
        <end position="786"/>
    </location>
</feature>
<name>A0AAN0JFF9_AMPQE</name>
<evidence type="ECO:0000256" key="3">
    <source>
        <dbReference type="ARBA" id="ARBA00023157"/>
    </source>
</evidence>
<feature type="domain" description="SRCR" evidence="9">
    <location>
        <begin position="203"/>
        <end position="302"/>
    </location>
</feature>
<feature type="domain" description="SRCR" evidence="9">
    <location>
        <begin position="590"/>
        <end position="690"/>
    </location>
</feature>
<evidence type="ECO:0000256" key="1">
    <source>
        <dbReference type="ARBA" id="ARBA00022729"/>
    </source>
</evidence>
<keyword evidence="1 8" id="KW-0732">Signal</keyword>
<dbReference type="SMART" id="SM00060">
    <property type="entry name" value="FN3"/>
    <property type="match status" value="2"/>
</dbReference>
<feature type="domain" description="SMB" evidence="11">
    <location>
        <begin position="429"/>
        <end position="476"/>
    </location>
</feature>
<protein>
    <recommendedName>
        <fullName evidence="14">Deleted in malignant brain tumors 1 protein</fullName>
    </recommendedName>
</protein>
<feature type="signal peptide" evidence="8">
    <location>
        <begin position="1"/>
        <end position="20"/>
    </location>
</feature>
<dbReference type="PROSITE" id="PS00420">
    <property type="entry name" value="SRCR_1"/>
    <property type="match status" value="3"/>
</dbReference>
<feature type="disulfide bond" evidence="6">
    <location>
        <begin position="986"/>
        <end position="996"/>
    </location>
</feature>
<feature type="domain" description="SMB" evidence="11">
    <location>
        <begin position="140"/>
        <end position="182"/>
    </location>
</feature>